<keyword evidence="5" id="KW-0067">ATP-binding</keyword>
<keyword evidence="6 9" id="KW-1133">Transmembrane helix</keyword>
<dbReference type="SMART" id="SM00382">
    <property type="entry name" value="AAA"/>
    <property type="match status" value="1"/>
</dbReference>
<feature type="transmembrane region" description="Helical" evidence="9">
    <location>
        <begin position="787"/>
        <end position="808"/>
    </location>
</feature>
<feature type="transmembrane region" description="Helical" evidence="9">
    <location>
        <begin position="105"/>
        <end position="132"/>
    </location>
</feature>
<proteinExistence type="predicted"/>
<dbReference type="EMBL" id="DS985221">
    <property type="protein sequence ID" value="EEY20413.1"/>
    <property type="molecule type" value="Genomic_DNA"/>
</dbReference>
<evidence type="ECO:0000256" key="3">
    <source>
        <dbReference type="ARBA" id="ARBA00022692"/>
    </source>
</evidence>
<dbReference type="PANTHER" id="PTHR43394:SF1">
    <property type="entry name" value="ATP-BINDING CASSETTE SUB-FAMILY B MEMBER 10, MITOCHONDRIAL"/>
    <property type="match status" value="1"/>
</dbReference>
<feature type="compositionally biased region" description="Basic and acidic residues" evidence="8">
    <location>
        <begin position="1"/>
        <end position="11"/>
    </location>
</feature>
<dbReference type="PANTHER" id="PTHR43394">
    <property type="entry name" value="ATP-DEPENDENT PERMEASE MDL1, MITOCHONDRIAL"/>
    <property type="match status" value="1"/>
</dbReference>
<dbReference type="GeneID" id="9537001"/>
<accession>C9SNP8</accession>
<dbReference type="CDD" id="cd18577">
    <property type="entry name" value="ABC_6TM_Pgp_ABCB1_D1_like"/>
    <property type="match status" value="1"/>
</dbReference>
<feature type="domain" description="ABC transmembrane type-1" evidence="11">
    <location>
        <begin position="58"/>
        <end position="349"/>
    </location>
</feature>
<dbReference type="PROSITE" id="PS50893">
    <property type="entry name" value="ABC_TRANSPORTER_2"/>
    <property type="match status" value="1"/>
</dbReference>
<evidence type="ECO:0000313" key="13">
    <source>
        <dbReference type="Proteomes" id="UP000008698"/>
    </source>
</evidence>
<dbReference type="Gene3D" id="3.40.50.300">
    <property type="entry name" value="P-loop containing nucleotide triphosphate hydrolases"/>
    <property type="match status" value="2"/>
</dbReference>
<dbReference type="CDD" id="cd03249">
    <property type="entry name" value="ABC_MTABC3_MDL1_MDL2"/>
    <property type="match status" value="1"/>
</dbReference>
<dbReference type="InterPro" id="IPR017871">
    <property type="entry name" value="ABC_transporter-like_CS"/>
</dbReference>
<comment type="subcellular location">
    <subcellularLocation>
        <location evidence="2">Endomembrane system</location>
    </subcellularLocation>
    <subcellularLocation>
        <location evidence="1">Membrane</location>
        <topology evidence="1">Multi-pass membrane protein</topology>
    </subcellularLocation>
</comment>
<dbReference type="InterPro" id="IPR027417">
    <property type="entry name" value="P-loop_NTPase"/>
</dbReference>
<dbReference type="KEGG" id="val:VDBG_06523"/>
<dbReference type="PROSITE" id="PS50929">
    <property type="entry name" value="ABC_TM1F"/>
    <property type="match status" value="1"/>
</dbReference>
<feature type="transmembrane region" description="Helical" evidence="9">
    <location>
        <begin position="54"/>
        <end position="85"/>
    </location>
</feature>
<feature type="transmembrane region" description="Helical" evidence="9">
    <location>
        <begin position="282"/>
        <end position="303"/>
    </location>
</feature>
<name>C9SNP8_VERA1</name>
<evidence type="ECO:0000259" key="10">
    <source>
        <dbReference type="PROSITE" id="PS50893"/>
    </source>
</evidence>
<reference evidence="13" key="1">
    <citation type="journal article" date="2011" name="PLoS Pathog.">
        <title>Comparative genomics yields insights into niche adaptation of plant vascular wilt pathogens.</title>
        <authorList>
            <person name="Klosterman S.J."/>
            <person name="Subbarao K.V."/>
            <person name="Kang S."/>
            <person name="Veronese P."/>
            <person name="Gold S.E."/>
            <person name="Thomma B.P.H.J."/>
            <person name="Chen Z."/>
            <person name="Henrissat B."/>
            <person name="Lee Y.-H."/>
            <person name="Park J."/>
            <person name="Garcia-Pedrajas M.D."/>
            <person name="Barbara D.J."/>
            <person name="Anchieta A."/>
            <person name="de Jonge R."/>
            <person name="Santhanam P."/>
            <person name="Maruthachalam K."/>
            <person name="Atallah Z."/>
            <person name="Amyotte S.G."/>
            <person name="Paz Z."/>
            <person name="Inderbitzin P."/>
            <person name="Hayes R.J."/>
            <person name="Heiman D.I."/>
            <person name="Young S."/>
            <person name="Zeng Q."/>
            <person name="Engels R."/>
            <person name="Galagan J."/>
            <person name="Cuomo C.A."/>
            <person name="Dobinson K.F."/>
            <person name="Ma L.-J."/>
        </authorList>
    </citation>
    <scope>NUCLEOTIDE SEQUENCE [LARGE SCALE GENOMIC DNA]</scope>
    <source>
        <strain evidence="13">VaMs.102 / ATCC MYA-4576 / FGSC 10136</strain>
    </source>
</reference>
<keyword evidence="3 9" id="KW-0812">Transmembrane</keyword>
<evidence type="ECO:0000256" key="8">
    <source>
        <dbReference type="SAM" id="MobiDB-lite"/>
    </source>
</evidence>
<evidence type="ECO:0000256" key="7">
    <source>
        <dbReference type="ARBA" id="ARBA00023136"/>
    </source>
</evidence>
<feature type="transmembrane region" description="Helical" evidence="9">
    <location>
        <begin position="205"/>
        <end position="226"/>
    </location>
</feature>
<dbReference type="SUPFAM" id="SSF52540">
    <property type="entry name" value="P-loop containing nucleoside triphosphate hydrolases"/>
    <property type="match status" value="2"/>
</dbReference>
<evidence type="ECO:0000256" key="2">
    <source>
        <dbReference type="ARBA" id="ARBA00004308"/>
    </source>
</evidence>
<evidence type="ECO:0000313" key="12">
    <source>
        <dbReference type="EMBL" id="EEY20413.1"/>
    </source>
</evidence>
<dbReference type="OrthoDB" id="6500128at2759"/>
<gene>
    <name evidence="12" type="ORF">VDBG_06523</name>
</gene>
<dbReference type="InterPro" id="IPR039421">
    <property type="entry name" value="Type_1_exporter"/>
</dbReference>
<evidence type="ECO:0000256" key="6">
    <source>
        <dbReference type="ARBA" id="ARBA00022989"/>
    </source>
</evidence>
<organism evidence="13">
    <name type="scientific">Verticillium alfalfae (strain VaMs.102 / ATCC MYA-4576 / FGSC 10136)</name>
    <name type="common">Verticillium wilt of alfalfa</name>
    <name type="synonym">Verticillium albo-atrum</name>
    <dbReference type="NCBI Taxonomy" id="526221"/>
    <lineage>
        <taxon>Eukaryota</taxon>
        <taxon>Fungi</taxon>
        <taxon>Dikarya</taxon>
        <taxon>Ascomycota</taxon>
        <taxon>Pezizomycotina</taxon>
        <taxon>Sordariomycetes</taxon>
        <taxon>Hypocreomycetidae</taxon>
        <taxon>Glomerellales</taxon>
        <taxon>Plectosphaerellaceae</taxon>
        <taxon>Verticillium</taxon>
    </lineage>
</organism>
<dbReference type="GO" id="GO:0090374">
    <property type="term" value="P:oligopeptide export from mitochondrion"/>
    <property type="evidence" value="ECO:0007669"/>
    <property type="project" value="TreeGrafter"/>
</dbReference>
<dbReference type="GO" id="GO:0005524">
    <property type="term" value="F:ATP binding"/>
    <property type="evidence" value="ECO:0007669"/>
    <property type="project" value="UniProtKB-KW"/>
</dbReference>
<feature type="transmembrane region" description="Helical" evidence="9">
    <location>
        <begin position="323"/>
        <end position="343"/>
    </location>
</feature>
<feature type="transmembrane region" description="Helical" evidence="9">
    <location>
        <begin position="749"/>
        <end position="775"/>
    </location>
</feature>
<evidence type="ECO:0000256" key="1">
    <source>
        <dbReference type="ARBA" id="ARBA00004141"/>
    </source>
</evidence>
<dbReference type="OMA" id="NYDNHKQ"/>
<dbReference type="PROSITE" id="PS00211">
    <property type="entry name" value="ABC_TRANSPORTER_1"/>
    <property type="match status" value="1"/>
</dbReference>
<dbReference type="GO" id="GO:0012505">
    <property type="term" value="C:endomembrane system"/>
    <property type="evidence" value="ECO:0007669"/>
    <property type="project" value="UniProtKB-SubCell"/>
</dbReference>
<dbReference type="InterPro" id="IPR011527">
    <property type="entry name" value="ABC1_TM_dom"/>
</dbReference>
<protein>
    <submittedName>
        <fullName evidence="12">Leptomycin B resistance protein pmd1</fullName>
    </submittedName>
</protein>
<sequence length="1002" mass="108933">MGAEPLNEKGATDGSDEALAAAAASKEPEPDVPEEEAPWAAYKRIFRYAGPVEYSLQAIAIVAAIASGAGIALQNLIFGQFITVITDFTTGVNTPAQFMDDVSTLALYFVYLGIGRFLLAYLYNSLLTYAAYRIIRNIRHEYLRAALSQEVAFYDFGTGGSIATQGTSNGRLINGGIAEKLGLTFQGLSAFVTAFIIAFIVQWKLTLICLCIAPATIIVMGVIATIEAGHETKILEIYAQANSFAEGVLSSARAVHAFEMRARLVHKFDEHLIEAHKVGSKISILFGIMFSAEYTIIYLGFGLAFWQGTQMLSRGEISSSGEIFTVLLSVVIAAISLTTLAPYSIDFSRAASAAAKLFSLMDRQSAIDPFDKSGEEPAETVGLVEIENVTFAYPTRPSTTVLDNFTLRVPAGKVTALVGQSGSGKSTIVGLLERWYNPKSGTIKLDGRPIETLNLNWLRKNVRLVQQEPVLFQGSVFDNIKHGLIGTQWENAPVEEQRKLVQEAAKMAFAHDFVSELPNGYDTQIGQRGGLLSGGQKQRVAIARSVVSQPKVLLLDEATSALDPHAESIVQQALDKASVGRTTIVIAHKLATIRKADNIVVMTKGRIVEQGTHEALIANDDVYANLVKIQNLAVTDTDSTSDTEIDEANASKGEDLDVSKSLTRYATSVQGRMEDQKERDNYDHHKQKGVFYVVIRLMRESPEVFWAYVFMILGCVGAAAAFPGQAILLANVMEVFTLTGDAMRSRGSFYATMFIVLAAGVSSIEYWFMALGFWYGCRLLSLGDISMYDFFVAFLGVFFSGQATAQLFQFSTSITKGINAANYIFWLRELQPTVQETPENHNNGPSAGGPIELDNVRFSYPLRPDAPVLKGVEMNSTMIAMLERFYDPTTGTLKIASSPLPTLNPRLYRRLVALVQQEPTLFQGTIRENIALGLDDDPSDASSEKTAAAVPDSRIEAALRAANAWTFVSSLPQGLATPAGANGTQLSGGQRQRIAIARALHS</sequence>
<dbReference type="Pfam" id="PF00664">
    <property type="entry name" value="ABC_membrane"/>
    <property type="match status" value="1"/>
</dbReference>
<dbReference type="InterPro" id="IPR003439">
    <property type="entry name" value="ABC_transporter-like_ATP-bd"/>
</dbReference>
<dbReference type="eggNOG" id="KOG0055">
    <property type="taxonomic scope" value="Eukaryota"/>
</dbReference>
<feature type="transmembrane region" description="Helical" evidence="9">
    <location>
        <begin position="181"/>
        <end position="199"/>
    </location>
</feature>
<dbReference type="GO" id="GO:0005743">
    <property type="term" value="C:mitochondrial inner membrane"/>
    <property type="evidence" value="ECO:0007669"/>
    <property type="project" value="TreeGrafter"/>
</dbReference>
<dbReference type="GO" id="GO:0015421">
    <property type="term" value="F:ABC-type oligopeptide transporter activity"/>
    <property type="evidence" value="ECO:0007669"/>
    <property type="project" value="TreeGrafter"/>
</dbReference>
<feature type="transmembrane region" description="Helical" evidence="9">
    <location>
        <begin position="705"/>
        <end position="729"/>
    </location>
</feature>
<evidence type="ECO:0000256" key="4">
    <source>
        <dbReference type="ARBA" id="ARBA00022741"/>
    </source>
</evidence>
<dbReference type="InterPro" id="IPR003593">
    <property type="entry name" value="AAA+_ATPase"/>
</dbReference>
<dbReference type="InterPro" id="IPR036640">
    <property type="entry name" value="ABC1_TM_sf"/>
</dbReference>
<dbReference type="SUPFAM" id="SSF90123">
    <property type="entry name" value="ABC transporter transmembrane region"/>
    <property type="match status" value="2"/>
</dbReference>
<dbReference type="FunFam" id="3.40.50.300:FF:001530">
    <property type="entry name" value="ABC multidrug transporter (Eurofung)"/>
    <property type="match status" value="1"/>
</dbReference>
<keyword evidence="7 9" id="KW-0472">Membrane</keyword>
<evidence type="ECO:0000256" key="5">
    <source>
        <dbReference type="ARBA" id="ARBA00022840"/>
    </source>
</evidence>
<dbReference type="GO" id="GO:0016887">
    <property type="term" value="F:ATP hydrolysis activity"/>
    <property type="evidence" value="ECO:0007669"/>
    <property type="project" value="InterPro"/>
</dbReference>
<dbReference type="AlphaFoldDB" id="C9SNP8"/>
<dbReference type="Proteomes" id="UP000008698">
    <property type="component" value="Unassembled WGS sequence"/>
</dbReference>
<evidence type="ECO:0000256" key="9">
    <source>
        <dbReference type="SAM" id="Phobius"/>
    </source>
</evidence>
<keyword evidence="4" id="KW-0547">Nucleotide-binding</keyword>
<evidence type="ECO:0000259" key="11">
    <source>
        <dbReference type="PROSITE" id="PS50929"/>
    </source>
</evidence>
<feature type="domain" description="ABC transporter" evidence="10">
    <location>
        <begin position="384"/>
        <end position="629"/>
    </location>
</feature>
<dbReference type="Pfam" id="PF00005">
    <property type="entry name" value="ABC_tran"/>
    <property type="match status" value="2"/>
</dbReference>
<keyword evidence="13" id="KW-1185">Reference proteome</keyword>
<dbReference type="HOGENOM" id="CLU_000604_17_2_1"/>
<feature type="region of interest" description="Disordered" evidence="8">
    <location>
        <begin position="1"/>
        <end position="35"/>
    </location>
</feature>
<dbReference type="RefSeq" id="XP_003002961.1">
    <property type="nucleotide sequence ID" value="XM_003002915.1"/>
</dbReference>
<dbReference type="Gene3D" id="1.20.1560.10">
    <property type="entry name" value="ABC transporter type 1, transmembrane domain"/>
    <property type="match status" value="3"/>
</dbReference>